<evidence type="ECO:0000256" key="2">
    <source>
        <dbReference type="SAM" id="SignalP"/>
    </source>
</evidence>
<dbReference type="PANTHER" id="PTHR30373">
    <property type="entry name" value="UPF0603 PROTEIN YGCG"/>
    <property type="match status" value="1"/>
</dbReference>
<feature type="transmembrane region" description="Helical" evidence="1">
    <location>
        <begin position="196"/>
        <end position="217"/>
    </location>
</feature>
<keyword evidence="1" id="KW-0812">Transmembrane</keyword>
<feature type="domain" description="TPM" evidence="3">
    <location>
        <begin position="41"/>
        <end position="171"/>
    </location>
</feature>
<gene>
    <name evidence="4" type="ORF">AP20H10_05220</name>
</gene>
<protein>
    <recommendedName>
        <fullName evidence="3">TPM domain-containing protein</fullName>
    </recommendedName>
</protein>
<organism evidence="4 5">
    <name type="scientific">Apilactobacillus apinorum</name>
    <dbReference type="NCBI Taxonomy" id="1218495"/>
    <lineage>
        <taxon>Bacteria</taxon>
        <taxon>Bacillati</taxon>
        <taxon>Bacillota</taxon>
        <taxon>Bacilli</taxon>
        <taxon>Lactobacillales</taxon>
        <taxon>Lactobacillaceae</taxon>
        <taxon>Apilactobacillus</taxon>
    </lineage>
</organism>
<dbReference type="Pfam" id="PF04536">
    <property type="entry name" value="TPM_phosphatase"/>
    <property type="match status" value="1"/>
</dbReference>
<keyword evidence="1" id="KW-1133">Transmembrane helix</keyword>
<accession>A0ABP9ZH79</accession>
<dbReference type="Proteomes" id="UP001438112">
    <property type="component" value="Unassembled WGS sequence"/>
</dbReference>
<feature type="chain" id="PRO_5045236699" description="TPM domain-containing protein" evidence="2">
    <location>
        <begin position="24"/>
        <end position="286"/>
    </location>
</feature>
<evidence type="ECO:0000256" key="1">
    <source>
        <dbReference type="SAM" id="Phobius"/>
    </source>
</evidence>
<dbReference type="EMBL" id="BAABVV010000028">
    <property type="protein sequence ID" value="GAA6114159.1"/>
    <property type="molecule type" value="Genomic_DNA"/>
</dbReference>
<keyword evidence="1" id="KW-0472">Membrane</keyword>
<feature type="signal peptide" evidence="2">
    <location>
        <begin position="1"/>
        <end position="23"/>
    </location>
</feature>
<dbReference type="PANTHER" id="PTHR30373:SF2">
    <property type="entry name" value="UPF0603 PROTEIN YGCG"/>
    <property type="match status" value="1"/>
</dbReference>
<reference evidence="4 5" key="1">
    <citation type="submission" date="2024-03" db="EMBL/GenBank/DDBJ databases">
        <title>Inconsistent identification of Apilactobacillus kunkeei-related strains obtained by well-developed overall genome related indices.</title>
        <authorList>
            <person name="Maeno S."/>
            <person name="Endo A."/>
        </authorList>
    </citation>
    <scope>NUCLEOTIDE SEQUENCE [LARGE SCALE GENOMIC DNA]</scope>
    <source>
        <strain evidence="4 5">20H-10</strain>
    </source>
</reference>
<comment type="caution">
    <text evidence="4">The sequence shown here is derived from an EMBL/GenBank/DDBJ whole genome shotgun (WGS) entry which is preliminary data.</text>
</comment>
<name>A0ABP9ZH79_9LACO</name>
<sequence>MKKLKWLVVLALPVLLLVMSAKSIDSHAESTNPTPTKEYVVDDYANILTDNTKQLVINQEKKYQQTETKPQIVVMTVKSTGNYSIDDYADQLLENSRWKFGKKGLDNGVLILFAQNNGQNNVRISTGYGVEGILPDALTNQILQSNKTLLKSSNNNDINKGIQSTFHRVAAILDKRYANLSEKQAKQKLDDKKPNYLIVGLIFIIIAAIIVSVILLINNQDDDDNDHHYGGGGGHRDDGLGSFILGGIIGSLLSSGGRGGSYGGSNGGGFGSSGGGGNFGGGGSSI</sequence>
<dbReference type="Gene3D" id="3.10.310.50">
    <property type="match status" value="1"/>
</dbReference>
<evidence type="ECO:0000313" key="4">
    <source>
        <dbReference type="EMBL" id="GAA6114159.1"/>
    </source>
</evidence>
<evidence type="ECO:0000313" key="5">
    <source>
        <dbReference type="Proteomes" id="UP001438112"/>
    </source>
</evidence>
<proteinExistence type="predicted"/>
<keyword evidence="2" id="KW-0732">Signal</keyword>
<keyword evidence="5" id="KW-1185">Reference proteome</keyword>
<evidence type="ECO:0000259" key="3">
    <source>
        <dbReference type="Pfam" id="PF04536"/>
    </source>
</evidence>
<dbReference type="InterPro" id="IPR007621">
    <property type="entry name" value="TPM_dom"/>
</dbReference>